<dbReference type="RefSeq" id="WP_158948460.1">
    <property type="nucleotide sequence ID" value="NZ_CP046913.1"/>
</dbReference>
<dbReference type="AlphaFoldDB" id="A0A7Z2GF85"/>
<dbReference type="Proteomes" id="UP000433577">
    <property type="component" value="Chromosome 1"/>
</dbReference>
<dbReference type="InterPro" id="IPR023373">
    <property type="entry name" value="YmcC_sf"/>
</dbReference>
<sequence length="224" mass="24586">MRSLLLGLACAILLSACSSSLEGIGDAWHFVHSTRSSNNLDSTRLDPKFTYLRITVHGRSTLMVLGYTDPDPHGPIEVWYSAGSEVLRLQNGRVVGSAGLPMNWSSVRYSAVPAWREITAPVTLERTRDVMPNYDFGVQDVLTLAPIKPPSSSDLADLPADKLAWFAESSRTSSARDALPPARYAVEQLNGQSVAVYGEQCFAKSFCLSWQRWPARLPVESNGE</sequence>
<dbReference type="Pfam" id="PF11102">
    <property type="entry name" value="YjbF"/>
    <property type="match status" value="1"/>
</dbReference>
<organism evidence="2 3">
    <name type="scientific">Paraburkholderia acidisoli</name>
    <dbReference type="NCBI Taxonomy" id="2571748"/>
    <lineage>
        <taxon>Bacteria</taxon>
        <taxon>Pseudomonadati</taxon>
        <taxon>Pseudomonadota</taxon>
        <taxon>Betaproteobacteria</taxon>
        <taxon>Burkholderiales</taxon>
        <taxon>Burkholderiaceae</taxon>
        <taxon>Paraburkholderia</taxon>
    </lineage>
</organism>
<evidence type="ECO:0000256" key="1">
    <source>
        <dbReference type="SAM" id="SignalP"/>
    </source>
</evidence>
<feature type="signal peptide" evidence="1">
    <location>
        <begin position="1"/>
        <end position="20"/>
    </location>
</feature>
<name>A0A7Z2GF85_9BURK</name>
<dbReference type="InterPro" id="IPR021308">
    <property type="entry name" value="GfcB"/>
</dbReference>
<accession>A0A7Z2GF85</accession>
<dbReference type="EMBL" id="CP046913">
    <property type="protein sequence ID" value="QGZ60693.1"/>
    <property type="molecule type" value="Genomic_DNA"/>
</dbReference>
<evidence type="ECO:0008006" key="4">
    <source>
        <dbReference type="Google" id="ProtNLM"/>
    </source>
</evidence>
<dbReference type="KEGG" id="pacs:FAZ98_02475"/>
<dbReference type="OrthoDB" id="8847406at2"/>
<proteinExistence type="predicted"/>
<evidence type="ECO:0000313" key="2">
    <source>
        <dbReference type="EMBL" id="QGZ60693.1"/>
    </source>
</evidence>
<keyword evidence="1" id="KW-0732">Signal</keyword>
<evidence type="ECO:0000313" key="3">
    <source>
        <dbReference type="Proteomes" id="UP000433577"/>
    </source>
</evidence>
<gene>
    <name evidence="2" type="ORF">FAZ98_02475</name>
</gene>
<dbReference type="Gene3D" id="2.40.360.10">
    <property type="entry name" value="YmcC-like"/>
    <property type="match status" value="1"/>
</dbReference>
<protein>
    <recommendedName>
        <fullName evidence="4">Group 4 capsule polysaccharide lipoprotein GfcB/YjbF</fullName>
    </recommendedName>
</protein>
<dbReference type="SUPFAM" id="SSF159270">
    <property type="entry name" value="YmcC-like"/>
    <property type="match status" value="1"/>
</dbReference>
<feature type="chain" id="PRO_5030750447" description="Group 4 capsule polysaccharide lipoprotein GfcB/YjbF" evidence="1">
    <location>
        <begin position="21"/>
        <end position="224"/>
    </location>
</feature>
<dbReference type="PROSITE" id="PS51257">
    <property type="entry name" value="PROKAR_LIPOPROTEIN"/>
    <property type="match status" value="1"/>
</dbReference>
<reference evidence="2 3" key="1">
    <citation type="submission" date="2019-12" db="EMBL/GenBank/DDBJ databases">
        <title>Paraburkholderia acidiphila 7Q-K02 sp. nov and Paraburkholderia acidisoli DHF22 sp. nov., two strains isolated from forest soil.</title>
        <authorList>
            <person name="Gao Z."/>
            <person name="Qiu L."/>
        </authorList>
    </citation>
    <scope>NUCLEOTIDE SEQUENCE [LARGE SCALE GENOMIC DNA]</scope>
    <source>
        <strain evidence="2 3">DHF22</strain>
    </source>
</reference>
<keyword evidence="3" id="KW-1185">Reference proteome</keyword>